<organism evidence="4 5">
    <name type="scientific">Morus notabilis</name>
    <dbReference type="NCBI Taxonomy" id="981085"/>
    <lineage>
        <taxon>Eukaryota</taxon>
        <taxon>Viridiplantae</taxon>
        <taxon>Streptophyta</taxon>
        <taxon>Embryophyta</taxon>
        <taxon>Tracheophyta</taxon>
        <taxon>Spermatophyta</taxon>
        <taxon>Magnoliopsida</taxon>
        <taxon>eudicotyledons</taxon>
        <taxon>Gunneridae</taxon>
        <taxon>Pentapetalae</taxon>
        <taxon>rosids</taxon>
        <taxon>fabids</taxon>
        <taxon>Rosales</taxon>
        <taxon>Moraceae</taxon>
        <taxon>Moreae</taxon>
        <taxon>Morus</taxon>
    </lineage>
</organism>
<dbReference type="InterPro" id="IPR001128">
    <property type="entry name" value="Cyt_P450"/>
</dbReference>
<accession>W9SNZ1</accession>
<protein>
    <submittedName>
        <fullName evidence="4">Taxadiene 5-alpha hydroxylase</fullName>
    </submittedName>
</protein>
<dbReference type="Proteomes" id="UP000030645">
    <property type="component" value="Unassembled WGS sequence"/>
</dbReference>
<comment type="similarity">
    <text evidence="1">Belongs to the cytochrome P450 family.</text>
</comment>
<name>W9SNZ1_9ROSA</name>
<evidence type="ECO:0000256" key="2">
    <source>
        <dbReference type="ARBA" id="ARBA00022723"/>
    </source>
</evidence>
<dbReference type="GO" id="GO:0016705">
    <property type="term" value="F:oxidoreductase activity, acting on paired donors, with incorporation or reduction of molecular oxygen"/>
    <property type="evidence" value="ECO:0007669"/>
    <property type="project" value="InterPro"/>
</dbReference>
<dbReference type="AlphaFoldDB" id="W9SNZ1"/>
<proteinExistence type="inferred from homology"/>
<dbReference type="PANTHER" id="PTHR24286:SF256">
    <property type="entry name" value="CYTOCHROME P450 FAMILY PROTEIN"/>
    <property type="match status" value="1"/>
</dbReference>
<keyword evidence="3" id="KW-0408">Iron</keyword>
<evidence type="ECO:0000313" key="5">
    <source>
        <dbReference type="Proteomes" id="UP000030645"/>
    </source>
</evidence>
<dbReference type="eggNOG" id="KOG0157">
    <property type="taxonomic scope" value="Eukaryota"/>
</dbReference>
<dbReference type="EMBL" id="KE345873">
    <property type="protein sequence ID" value="EXC19532.1"/>
    <property type="molecule type" value="Genomic_DNA"/>
</dbReference>
<evidence type="ECO:0000256" key="3">
    <source>
        <dbReference type="ARBA" id="ARBA00023004"/>
    </source>
</evidence>
<dbReference type="Pfam" id="PF00067">
    <property type="entry name" value="p450"/>
    <property type="match status" value="1"/>
</dbReference>
<dbReference type="Gene3D" id="1.10.630.10">
    <property type="entry name" value="Cytochrome P450"/>
    <property type="match status" value="1"/>
</dbReference>
<sequence length="132" mass="15249">MKKITFKIACDLIFGIKDEYTRKVLFDDFSVAFKAAWSLPINFPGTVYWKGLRARSRIVYRILPILRQRKQELSDGKFTPTTNDVLCCMLASRDEIQQPLDDDLILDNFITLMIASHDTSAILMSFDNMEAF</sequence>
<gene>
    <name evidence="4" type="ORF">L484_010662</name>
</gene>
<dbReference type="InterPro" id="IPR036396">
    <property type="entry name" value="Cyt_P450_sf"/>
</dbReference>
<dbReference type="SUPFAM" id="SSF48264">
    <property type="entry name" value="Cytochrome P450"/>
    <property type="match status" value="1"/>
</dbReference>
<dbReference type="GO" id="GO:0020037">
    <property type="term" value="F:heme binding"/>
    <property type="evidence" value="ECO:0007669"/>
    <property type="project" value="InterPro"/>
</dbReference>
<keyword evidence="5" id="KW-1185">Reference proteome</keyword>
<dbReference type="GO" id="GO:0004497">
    <property type="term" value="F:monooxygenase activity"/>
    <property type="evidence" value="ECO:0007669"/>
    <property type="project" value="InterPro"/>
</dbReference>
<evidence type="ECO:0000256" key="1">
    <source>
        <dbReference type="ARBA" id="ARBA00010617"/>
    </source>
</evidence>
<evidence type="ECO:0000313" key="4">
    <source>
        <dbReference type="EMBL" id="EXC19532.1"/>
    </source>
</evidence>
<reference evidence="5" key="1">
    <citation type="submission" date="2013-01" db="EMBL/GenBank/DDBJ databases">
        <title>Draft Genome Sequence of a Mulberry Tree, Morus notabilis C.K. Schneid.</title>
        <authorList>
            <person name="He N."/>
            <person name="Zhao S."/>
        </authorList>
    </citation>
    <scope>NUCLEOTIDE SEQUENCE</scope>
</reference>
<dbReference type="PANTHER" id="PTHR24286">
    <property type="entry name" value="CYTOCHROME P450 26"/>
    <property type="match status" value="1"/>
</dbReference>
<dbReference type="GO" id="GO:0005506">
    <property type="term" value="F:iron ion binding"/>
    <property type="evidence" value="ECO:0007669"/>
    <property type="project" value="InterPro"/>
</dbReference>
<dbReference type="GO" id="GO:0016125">
    <property type="term" value="P:sterol metabolic process"/>
    <property type="evidence" value="ECO:0007669"/>
    <property type="project" value="TreeGrafter"/>
</dbReference>
<dbReference type="STRING" id="981085.W9SNZ1"/>
<keyword evidence="2" id="KW-0479">Metal-binding</keyword>